<evidence type="ECO:0000259" key="2">
    <source>
        <dbReference type="Pfam" id="PF01156"/>
    </source>
</evidence>
<dbReference type="EMBL" id="JAFIMR010000031">
    <property type="protein sequence ID" value="KAI1860548.1"/>
    <property type="molecule type" value="Genomic_DNA"/>
</dbReference>
<dbReference type="PANTHER" id="PTHR46190">
    <property type="entry name" value="SI:CH211-201H21.5-RELATED"/>
    <property type="match status" value="1"/>
</dbReference>
<dbReference type="SUPFAM" id="SSF53590">
    <property type="entry name" value="Nucleoside hydrolase"/>
    <property type="match status" value="1"/>
</dbReference>
<evidence type="ECO:0000313" key="4">
    <source>
        <dbReference type="Proteomes" id="UP000829685"/>
    </source>
</evidence>
<reference evidence="3" key="1">
    <citation type="submission" date="2021-03" db="EMBL/GenBank/DDBJ databases">
        <title>Revisited historic fungal species revealed as producer of novel bioactive compounds through whole genome sequencing and comparative genomics.</title>
        <authorList>
            <person name="Vignolle G.A."/>
            <person name="Hochenegger N."/>
            <person name="Mach R.L."/>
            <person name="Mach-Aigner A.R."/>
            <person name="Javad Rahimi M."/>
            <person name="Salim K.A."/>
            <person name="Chan C.M."/>
            <person name="Lim L.B.L."/>
            <person name="Cai F."/>
            <person name="Druzhinina I.S."/>
            <person name="U'Ren J.M."/>
            <person name="Derntl C."/>
        </authorList>
    </citation>
    <scope>NUCLEOTIDE SEQUENCE</scope>
    <source>
        <strain evidence="3">TUCIM 5799</strain>
    </source>
</reference>
<dbReference type="Pfam" id="PF01156">
    <property type="entry name" value="IU_nuc_hydro"/>
    <property type="match status" value="1"/>
</dbReference>
<comment type="caution">
    <text evidence="3">The sequence shown here is derived from an EMBL/GenBank/DDBJ whole genome shotgun (WGS) entry which is preliminary data.</text>
</comment>
<keyword evidence="4" id="KW-1185">Reference proteome</keyword>
<proteinExistence type="inferred from homology"/>
<dbReference type="AlphaFoldDB" id="A0A9P9WFL3"/>
<dbReference type="PROSITE" id="PS51257">
    <property type="entry name" value="PROKAR_LIPOPROTEIN"/>
    <property type="match status" value="1"/>
</dbReference>
<protein>
    <recommendedName>
        <fullName evidence="2">Inosine/uridine-preferring nucleoside hydrolase domain-containing protein</fullName>
    </recommendedName>
</protein>
<organism evidence="3 4">
    <name type="scientific">Neoarthrinium moseri</name>
    <dbReference type="NCBI Taxonomy" id="1658444"/>
    <lineage>
        <taxon>Eukaryota</taxon>
        <taxon>Fungi</taxon>
        <taxon>Dikarya</taxon>
        <taxon>Ascomycota</taxon>
        <taxon>Pezizomycotina</taxon>
        <taxon>Sordariomycetes</taxon>
        <taxon>Xylariomycetidae</taxon>
        <taxon>Amphisphaeriales</taxon>
        <taxon>Apiosporaceae</taxon>
        <taxon>Neoarthrinium</taxon>
    </lineage>
</organism>
<evidence type="ECO:0000256" key="1">
    <source>
        <dbReference type="ARBA" id="ARBA00009176"/>
    </source>
</evidence>
<dbReference type="InterPro" id="IPR036452">
    <property type="entry name" value="Ribo_hydro-like"/>
</dbReference>
<feature type="domain" description="Inosine/uridine-preferring nucleoside hydrolase" evidence="2">
    <location>
        <begin position="35"/>
        <end position="363"/>
    </location>
</feature>
<comment type="similarity">
    <text evidence="1">Belongs to the IUNH family.</text>
</comment>
<dbReference type="Proteomes" id="UP000829685">
    <property type="component" value="Unassembled WGS sequence"/>
</dbReference>
<dbReference type="Gene3D" id="3.90.245.10">
    <property type="entry name" value="Ribonucleoside hydrolase-like"/>
    <property type="match status" value="1"/>
</dbReference>
<dbReference type="GO" id="GO:0016799">
    <property type="term" value="F:hydrolase activity, hydrolyzing N-glycosyl compounds"/>
    <property type="evidence" value="ECO:0007669"/>
    <property type="project" value="InterPro"/>
</dbReference>
<name>A0A9P9WFL3_9PEZI</name>
<sequence length="378" mass="40939">MRPSALLVPACGAVASCSSSSSDRHGAVNAGGPKMIIENDWNAGAAPQFLMALDYGWDILGLIGDTSNSWALQCSLHALALLEIGNLSSCIPVHKGADYPLLMTPKLMQTWERIMGPLPWEGVFRPQNDTAEALGSDPTDGDPARIVKAAFTEGYPNTTLAGYHAAAWMIEQVHKYPGEVVIYSGGALTNIALAIRMDSDFASLTKGLWIMGGFVDTNGLMISGDTMQADINTDFNFKADPEATKIALSADFPNITLVSNAANAPELFPTDALLAEVAEVRNPYTILQQKVTQTNLPFWDEATMLSLVDPSTIMNQTSFYVNVDTSFYSPTYGNIWAYQEALAPSRQTLREVNFVWQINGTAFQTALKRALQSPKTCP</sequence>
<accession>A0A9P9WFL3</accession>
<dbReference type="InterPro" id="IPR052775">
    <property type="entry name" value="IUN_hydrolase"/>
</dbReference>
<evidence type="ECO:0000313" key="3">
    <source>
        <dbReference type="EMBL" id="KAI1860548.1"/>
    </source>
</evidence>
<gene>
    <name evidence="3" type="ORF">JX265_009947</name>
</gene>
<dbReference type="PANTHER" id="PTHR46190:SF1">
    <property type="entry name" value="SI:CH211-201H21.5"/>
    <property type="match status" value="1"/>
</dbReference>
<dbReference type="InterPro" id="IPR001910">
    <property type="entry name" value="Inosine/uridine_hydrolase_dom"/>
</dbReference>